<reference evidence="1" key="1">
    <citation type="submission" date="2019-11" db="EMBL/GenBank/DDBJ databases">
        <title>Genomic insights into an expanded diversity of filamentous marine cyanobacteria reveals the extraordinary biosynthetic potential of Moorea and Okeania.</title>
        <authorList>
            <person name="Ferreira Leao T."/>
            <person name="Wang M."/>
            <person name="Moss N."/>
            <person name="Da Silva R."/>
            <person name="Sanders J."/>
            <person name="Nurk S."/>
            <person name="Gurevich A."/>
            <person name="Humphrey G."/>
            <person name="Reher R."/>
            <person name="Zhu Q."/>
            <person name="Belda-Ferre P."/>
            <person name="Glukhov E."/>
            <person name="Rex R."/>
            <person name="Dorrestein P.C."/>
            <person name="Knight R."/>
            <person name="Pevzner P."/>
            <person name="Gerwick W.H."/>
            <person name="Gerwick L."/>
        </authorList>
    </citation>
    <scope>NUCLEOTIDE SEQUENCE</scope>
    <source>
        <strain evidence="1">SIO1C4</strain>
    </source>
</reference>
<proteinExistence type="predicted"/>
<dbReference type="AlphaFoldDB" id="A0A6B3N6M3"/>
<accession>A0A6B3N6M3</accession>
<organism evidence="1">
    <name type="scientific">Symploca sp. SIO1C4</name>
    <dbReference type="NCBI Taxonomy" id="2607765"/>
    <lineage>
        <taxon>Bacteria</taxon>
        <taxon>Bacillati</taxon>
        <taxon>Cyanobacteriota</taxon>
        <taxon>Cyanophyceae</taxon>
        <taxon>Coleofasciculales</taxon>
        <taxon>Coleofasciculaceae</taxon>
        <taxon>Symploca</taxon>
    </lineage>
</organism>
<sequence>MSKLQGWKLTQRIIKSGFNRQVKQYFKDIKSDTRQDRGRAVLKNSLLIQDHDSALEVLNKQIHFYLGLQDNRVPIATIPDYWVERVGADRPQLVVIYRPKFKQTRRTGNYELTIPHYLGDKHPKLPEYKKGNWRGSLILKDNSRLVVNGASITETERVIKALKRYIKPEYLPGTFKIGQVKNSPFLELEVRPLRADYYSKGQKQAEPDWRCYCS</sequence>
<dbReference type="EMBL" id="JAAHFQ010000030">
    <property type="protein sequence ID" value="NER26445.1"/>
    <property type="molecule type" value="Genomic_DNA"/>
</dbReference>
<evidence type="ECO:0008006" key="2">
    <source>
        <dbReference type="Google" id="ProtNLM"/>
    </source>
</evidence>
<protein>
    <recommendedName>
        <fullName evidence="2">Transposase</fullName>
    </recommendedName>
</protein>
<name>A0A6B3N6M3_9CYAN</name>
<evidence type="ECO:0000313" key="1">
    <source>
        <dbReference type="EMBL" id="NER26445.1"/>
    </source>
</evidence>
<gene>
    <name evidence="1" type="ORF">F6J89_02160</name>
</gene>
<comment type="caution">
    <text evidence="1">The sequence shown here is derived from an EMBL/GenBank/DDBJ whole genome shotgun (WGS) entry which is preliminary data.</text>
</comment>